<dbReference type="InterPro" id="IPR005269">
    <property type="entry name" value="LOG"/>
</dbReference>
<keyword evidence="4" id="KW-1185">Reference proteome</keyword>
<evidence type="ECO:0000313" key="3">
    <source>
        <dbReference type="EMBL" id="GEP25171.1"/>
    </source>
</evidence>
<dbReference type="PANTHER" id="PTHR31223">
    <property type="entry name" value="LOG FAMILY PROTEIN YJL055W"/>
    <property type="match status" value="1"/>
</dbReference>
<dbReference type="EC" id="3.2.2.n1" evidence="2"/>
<dbReference type="InterPro" id="IPR031100">
    <property type="entry name" value="LOG_fam"/>
</dbReference>
<keyword evidence="2" id="KW-0203">Cytokinin biosynthesis</keyword>
<dbReference type="Pfam" id="PF03641">
    <property type="entry name" value="Lysine_decarbox"/>
    <property type="match status" value="1"/>
</dbReference>
<proteinExistence type="inferred from homology"/>
<sequence>MKKIAVYCGASTGHNPIYRRAATQLADWLVSHNVELVYGGGGVGLMGVISKRMLSRGGKVHGVMPKELVERGAELVELARLSDLTVVKNMSARKEEMMSLSDGCIALPGGPGTLEEMAQAFSWSLIGDNNNPCAFYNVNHYYDPLATMFDQMTINGFLSKADRNKLLFSDSLDEIHQFMANYVPPKIRKY</sequence>
<dbReference type="RefSeq" id="WP_057865070.1">
    <property type="nucleotide sequence ID" value="NZ_BKAB01000076.1"/>
</dbReference>
<reference evidence="3 4" key="1">
    <citation type="submission" date="2019-07" db="EMBL/GenBank/DDBJ databases">
        <title>Whole genome shotgun sequence of Lactobacillus diolivorans NBRC 107869.</title>
        <authorList>
            <person name="Hosoyama A."/>
            <person name="Uohara A."/>
            <person name="Ohji S."/>
            <person name="Ichikawa N."/>
        </authorList>
    </citation>
    <scope>NUCLEOTIDE SEQUENCE [LARGE SCALE GENOMIC DNA]</scope>
    <source>
        <strain evidence="3 4">NBRC 107869</strain>
    </source>
</reference>
<name>A0ABQ0XGH4_9LACO</name>
<comment type="similarity">
    <text evidence="1 2">Belongs to the LOG family.</text>
</comment>
<dbReference type="SUPFAM" id="SSF102405">
    <property type="entry name" value="MCP/YpsA-like"/>
    <property type="match status" value="1"/>
</dbReference>
<accession>A0ABQ0XGH4</accession>
<evidence type="ECO:0000256" key="1">
    <source>
        <dbReference type="ARBA" id="ARBA00006763"/>
    </source>
</evidence>
<gene>
    <name evidence="3" type="ORF">LDI01_27640</name>
</gene>
<dbReference type="NCBIfam" id="TIGR00730">
    <property type="entry name" value="Rossman fold protein, TIGR00730 family"/>
    <property type="match status" value="1"/>
</dbReference>
<organism evidence="3 4">
    <name type="scientific">Lentilactobacillus diolivorans</name>
    <dbReference type="NCBI Taxonomy" id="179838"/>
    <lineage>
        <taxon>Bacteria</taxon>
        <taxon>Bacillati</taxon>
        <taxon>Bacillota</taxon>
        <taxon>Bacilli</taxon>
        <taxon>Lactobacillales</taxon>
        <taxon>Lactobacillaceae</taxon>
        <taxon>Lentilactobacillus</taxon>
    </lineage>
</organism>
<dbReference type="Gene3D" id="3.40.50.450">
    <property type="match status" value="1"/>
</dbReference>
<dbReference type="Proteomes" id="UP000321409">
    <property type="component" value="Unassembled WGS sequence"/>
</dbReference>
<comment type="caution">
    <text evidence="3">The sequence shown here is derived from an EMBL/GenBank/DDBJ whole genome shotgun (WGS) entry which is preliminary data.</text>
</comment>
<keyword evidence="2" id="KW-0378">Hydrolase</keyword>
<dbReference type="PANTHER" id="PTHR31223:SF70">
    <property type="entry name" value="LOG FAMILY PROTEIN YJL055W"/>
    <property type="match status" value="1"/>
</dbReference>
<dbReference type="EMBL" id="BKAB01000076">
    <property type="protein sequence ID" value="GEP25171.1"/>
    <property type="molecule type" value="Genomic_DNA"/>
</dbReference>
<evidence type="ECO:0000256" key="2">
    <source>
        <dbReference type="RuleBase" id="RU363015"/>
    </source>
</evidence>
<protein>
    <recommendedName>
        <fullName evidence="2">Cytokinin riboside 5'-monophosphate phosphoribohydrolase</fullName>
        <ecNumber evidence="2">3.2.2.n1</ecNumber>
    </recommendedName>
</protein>
<evidence type="ECO:0000313" key="4">
    <source>
        <dbReference type="Proteomes" id="UP000321409"/>
    </source>
</evidence>